<dbReference type="InterPro" id="IPR017517">
    <property type="entry name" value="Maleyloyr_isom"/>
</dbReference>
<dbReference type="NCBIfam" id="TIGR03083">
    <property type="entry name" value="maleylpyruvate isomerase family mycothiol-dependent enzyme"/>
    <property type="match status" value="1"/>
</dbReference>
<sequence length="210" mass="22558">MTGAQEERAALVRTLEKVGPDAPTLCEGWTTRDLLAHLVVRERRPDTGPGILIPALAGYTEKVRAKAAERDFGDLLADLASGPPLYSPFRLVDRFANLAEMFVHHEDVLRGGVDPDSDWTPRPLSASLEKELRGPAASMARMTLKRIPARVTLRTPDARDLVSVGSGDEVVVTGPVGELVLFVFGRRPVAVTFSGADAAVAAVRESSHGL</sequence>
<accession>A0ABD7V003</accession>
<dbReference type="GO" id="GO:0016853">
    <property type="term" value="F:isomerase activity"/>
    <property type="evidence" value="ECO:0007669"/>
    <property type="project" value="UniProtKB-KW"/>
</dbReference>
<dbReference type="InterPro" id="IPR034660">
    <property type="entry name" value="DinB/YfiT-like"/>
</dbReference>
<evidence type="ECO:0000259" key="1">
    <source>
        <dbReference type="Pfam" id="PF11716"/>
    </source>
</evidence>
<dbReference type="RefSeq" id="WP_131733634.1">
    <property type="nucleotide sequence ID" value="NZ_CAACYD010000005.1"/>
</dbReference>
<dbReference type="Proteomes" id="UP000360750">
    <property type="component" value="Unassembled WGS sequence"/>
</dbReference>
<dbReference type="EMBL" id="CAACYD010000005">
    <property type="protein sequence ID" value="VFA82399.1"/>
    <property type="molecule type" value="Genomic_DNA"/>
</dbReference>
<dbReference type="GeneID" id="60749064"/>
<evidence type="ECO:0000313" key="3">
    <source>
        <dbReference type="Proteomes" id="UP000360750"/>
    </source>
</evidence>
<dbReference type="NCBIfam" id="TIGR03085">
    <property type="entry name" value="TIGR03085 family metal-binding protein"/>
    <property type="match status" value="1"/>
</dbReference>
<name>A0ABD7V003_9ACTN</name>
<dbReference type="AlphaFoldDB" id="A0ABD7V003"/>
<comment type="caution">
    <text evidence="2">The sequence shown here is derived from an EMBL/GenBank/DDBJ whole genome shotgun (WGS) entry which is preliminary data.</text>
</comment>
<feature type="domain" description="Mycothiol-dependent maleylpyruvate isomerase metal-binding" evidence="1">
    <location>
        <begin position="6"/>
        <end position="44"/>
    </location>
</feature>
<protein>
    <submittedName>
        <fullName evidence="2">Mycothiol maleylpyruvate isomerase N-terminal domain</fullName>
    </submittedName>
</protein>
<gene>
    <name evidence="2" type="ORF">NCTC8139_01028</name>
</gene>
<keyword evidence="2" id="KW-0413">Isomerase</keyword>
<proteinExistence type="predicted"/>
<evidence type="ECO:0000313" key="2">
    <source>
        <dbReference type="EMBL" id="VFA82399.1"/>
    </source>
</evidence>
<reference evidence="2 3" key="1">
    <citation type="submission" date="2019-02" db="EMBL/GenBank/DDBJ databases">
        <authorList>
            <consortium name="Pathogen Informatics"/>
        </authorList>
    </citation>
    <scope>NUCLEOTIDE SEQUENCE [LARGE SCALE GENOMIC DNA]</scope>
    <source>
        <strain evidence="2 3">3012STDY6756503</strain>
    </source>
</reference>
<dbReference type="InterPro" id="IPR017519">
    <property type="entry name" value="CHP03085"/>
</dbReference>
<dbReference type="InterPro" id="IPR024344">
    <property type="entry name" value="MDMPI_metal-binding"/>
</dbReference>
<dbReference type="SUPFAM" id="SSF109854">
    <property type="entry name" value="DinB/YfiT-like putative metalloenzymes"/>
    <property type="match status" value="1"/>
</dbReference>
<organism evidence="2 3">
    <name type="scientific">Gordonia paraffinivorans</name>
    <dbReference type="NCBI Taxonomy" id="175628"/>
    <lineage>
        <taxon>Bacteria</taxon>
        <taxon>Bacillati</taxon>
        <taxon>Actinomycetota</taxon>
        <taxon>Actinomycetes</taxon>
        <taxon>Mycobacteriales</taxon>
        <taxon>Gordoniaceae</taxon>
        <taxon>Gordonia</taxon>
    </lineage>
</organism>
<dbReference type="Pfam" id="PF11716">
    <property type="entry name" value="MDMPI_N"/>
    <property type="match status" value="1"/>
</dbReference>
<dbReference type="Gene3D" id="1.20.120.450">
    <property type="entry name" value="dinb family like domain"/>
    <property type="match status" value="1"/>
</dbReference>